<evidence type="ECO:0000256" key="11">
    <source>
        <dbReference type="SAM" id="MobiDB-lite"/>
    </source>
</evidence>
<dbReference type="Pfam" id="PF00062">
    <property type="entry name" value="Lys"/>
    <property type="match status" value="1"/>
</dbReference>
<protein>
    <recommendedName>
        <fullName evidence="3">Lysozyme</fullName>
        <ecNumber evidence="2">3.2.1.17</ecNumber>
    </recommendedName>
    <alternativeName>
        <fullName evidence="9">1,4-beta-N-acetylmuramidase</fullName>
    </alternativeName>
</protein>
<dbReference type="SUPFAM" id="SSF53955">
    <property type="entry name" value="Lysozyme-like"/>
    <property type="match status" value="1"/>
</dbReference>
<evidence type="ECO:0000313" key="14">
    <source>
        <dbReference type="EMBL" id="KOB74897.1"/>
    </source>
</evidence>
<evidence type="ECO:0000256" key="7">
    <source>
        <dbReference type="ARBA" id="ARBA00023157"/>
    </source>
</evidence>
<keyword evidence="4" id="KW-0929">Antimicrobial</keyword>
<dbReference type="STRING" id="104452.A0A0L7LHH3"/>
<evidence type="ECO:0000256" key="8">
    <source>
        <dbReference type="ARBA" id="ARBA00023295"/>
    </source>
</evidence>
<evidence type="ECO:0000256" key="6">
    <source>
        <dbReference type="ARBA" id="ARBA00022801"/>
    </source>
</evidence>
<evidence type="ECO:0000256" key="2">
    <source>
        <dbReference type="ARBA" id="ARBA00012732"/>
    </source>
</evidence>
<dbReference type="InterPro" id="IPR023346">
    <property type="entry name" value="Lysozyme-like_dom_sf"/>
</dbReference>
<proteinExistence type="inferred from homology"/>
<dbReference type="AlphaFoldDB" id="A0A0L7LHH3"/>
<sequence>MIRNAWWTCTLLAVVYARIYDRCDLARELQSLGVRHEQISTWVCIAYHESRFDTAANNAYSGDHGIFQISELYWCGGGKACGLPCDALRDENIADDLQCAQRVHEEHTRLQGDGFLAWVVYPQHCQGNTKKYLASCGLRSGFGRMMEEAHSFGTENSIKNNQNIDNLLPPYLTVSSFFDKHRTDLNYNNIINTDSNYKYDKVDELKLPVLGHKVNEVPEFVTKVDKLVPAPVSSTMTTKSTTTYVSPVIPRRYIETNQFRVNGTTTAKPITKQEFAFEKYTSVPRYNALSTKSTTKQEKLSFEKYTASSTNPSATESTTHKSMTTVTRDISPKIAYVIDRLDYELVQVYYAFLVAESHYDHT</sequence>
<feature type="compositionally biased region" description="Polar residues" evidence="11">
    <location>
        <begin position="306"/>
        <end position="323"/>
    </location>
</feature>
<dbReference type="GO" id="GO:0042742">
    <property type="term" value="P:defense response to bacterium"/>
    <property type="evidence" value="ECO:0007669"/>
    <property type="project" value="UniProtKB-KW"/>
</dbReference>
<keyword evidence="6" id="KW-0378">Hydrolase</keyword>
<feature type="signal peptide" evidence="12">
    <location>
        <begin position="1"/>
        <end position="17"/>
    </location>
</feature>
<keyword evidence="12" id="KW-0732">Signal</keyword>
<dbReference type="PANTHER" id="PTHR11407:SF63">
    <property type="entry name" value="LYSOZYME C"/>
    <property type="match status" value="1"/>
</dbReference>
<comment type="catalytic activity">
    <reaction evidence="1">
        <text>Hydrolysis of (1-&gt;4)-beta-linkages between N-acetylmuramic acid and N-acetyl-D-glucosamine residues in a peptidoglycan and between N-acetyl-D-glucosamine residues in chitodextrins.</text>
        <dbReference type="EC" id="3.2.1.17"/>
    </reaction>
</comment>
<evidence type="ECO:0000313" key="15">
    <source>
        <dbReference type="Proteomes" id="UP000037510"/>
    </source>
</evidence>
<keyword evidence="5" id="KW-0081">Bacteriolytic enzyme</keyword>
<dbReference type="InterPro" id="IPR001916">
    <property type="entry name" value="Glyco_hydro_22"/>
</dbReference>
<evidence type="ECO:0000256" key="5">
    <source>
        <dbReference type="ARBA" id="ARBA00022638"/>
    </source>
</evidence>
<dbReference type="Proteomes" id="UP000037510">
    <property type="component" value="Unassembled WGS sequence"/>
</dbReference>
<keyword evidence="15" id="KW-1185">Reference proteome</keyword>
<dbReference type="EMBL" id="JTDY01001094">
    <property type="protein sequence ID" value="KOB74897.1"/>
    <property type="molecule type" value="Genomic_DNA"/>
</dbReference>
<evidence type="ECO:0000256" key="3">
    <source>
        <dbReference type="ARBA" id="ARBA00020438"/>
    </source>
</evidence>
<dbReference type="GO" id="GO:0031640">
    <property type="term" value="P:killing of cells of another organism"/>
    <property type="evidence" value="ECO:0007669"/>
    <property type="project" value="UniProtKB-KW"/>
</dbReference>
<gene>
    <name evidence="14" type="ORF">OBRU01_08440</name>
</gene>
<dbReference type="PRINTS" id="PR00135">
    <property type="entry name" value="LYZLACT"/>
</dbReference>
<evidence type="ECO:0000259" key="13">
    <source>
        <dbReference type="PROSITE" id="PS00128"/>
    </source>
</evidence>
<accession>A0A0L7LHH3</accession>
<feature type="region of interest" description="Disordered" evidence="11">
    <location>
        <begin position="303"/>
        <end position="323"/>
    </location>
</feature>
<feature type="chain" id="PRO_5005573436" description="Lysozyme" evidence="12">
    <location>
        <begin position="18"/>
        <end position="362"/>
    </location>
</feature>
<dbReference type="OrthoDB" id="195015at2759"/>
<name>A0A0L7LHH3_OPEBR</name>
<keyword evidence="8" id="KW-0326">Glycosidase</keyword>
<keyword evidence="7" id="KW-1015">Disulfide bond</keyword>
<evidence type="ECO:0000256" key="1">
    <source>
        <dbReference type="ARBA" id="ARBA00000632"/>
    </source>
</evidence>
<evidence type="ECO:0000256" key="10">
    <source>
        <dbReference type="RuleBase" id="RU004440"/>
    </source>
</evidence>
<dbReference type="EC" id="3.2.1.17" evidence="2"/>
<dbReference type="Gene3D" id="1.10.530.10">
    <property type="match status" value="1"/>
</dbReference>
<evidence type="ECO:0000256" key="4">
    <source>
        <dbReference type="ARBA" id="ARBA00022529"/>
    </source>
</evidence>
<dbReference type="PANTHER" id="PTHR11407">
    <property type="entry name" value="LYSOZYME C"/>
    <property type="match status" value="1"/>
</dbReference>
<evidence type="ECO:0000256" key="12">
    <source>
        <dbReference type="SAM" id="SignalP"/>
    </source>
</evidence>
<reference evidence="14 15" key="1">
    <citation type="journal article" date="2015" name="Genome Biol. Evol.">
        <title>The genome of winter moth (Operophtera brumata) provides a genomic perspective on sexual dimorphism and phenology.</title>
        <authorList>
            <person name="Derks M.F."/>
            <person name="Smit S."/>
            <person name="Salis L."/>
            <person name="Schijlen E."/>
            <person name="Bossers A."/>
            <person name="Mateman C."/>
            <person name="Pijl A.S."/>
            <person name="de Ridder D."/>
            <person name="Groenen M.A."/>
            <person name="Visser M.E."/>
            <person name="Megens H.J."/>
        </authorList>
    </citation>
    <scope>NUCLEOTIDE SEQUENCE [LARGE SCALE GENOMIC DNA]</scope>
    <source>
        <strain evidence="14">WM2013NL</strain>
        <tissue evidence="14">Head and thorax</tissue>
    </source>
</reference>
<comment type="similarity">
    <text evidence="10">Belongs to the glycosyl hydrolase 22 family.</text>
</comment>
<dbReference type="PROSITE" id="PS00128">
    <property type="entry name" value="GLYCOSYL_HYDROL_F22_1"/>
    <property type="match status" value="1"/>
</dbReference>
<dbReference type="CDD" id="cd16899">
    <property type="entry name" value="LYZ_C_invert"/>
    <property type="match status" value="1"/>
</dbReference>
<feature type="domain" description="Glycosyl hydrolases family 22 (GH22)" evidence="13">
    <location>
        <begin position="81"/>
        <end position="99"/>
    </location>
</feature>
<evidence type="ECO:0000256" key="9">
    <source>
        <dbReference type="ARBA" id="ARBA00031262"/>
    </source>
</evidence>
<dbReference type="InterPro" id="IPR019799">
    <property type="entry name" value="Glyco_hydro_22_CS"/>
</dbReference>
<comment type="caution">
    <text evidence="14">The sequence shown here is derived from an EMBL/GenBank/DDBJ whole genome shotgun (WGS) entry which is preliminary data.</text>
</comment>
<organism evidence="14 15">
    <name type="scientific">Operophtera brumata</name>
    <name type="common">Winter moth</name>
    <name type="synonym">Phalaena brumata</name>
    <dbReference type="NCBI Taxonomy" id="104452"/>
    <lineage>
        <taxon>Eukaryota</taxon>
        <taxon>Metazoa</taxon>
        <taxon>Ecdysozoa</taxon>
        <taxon>Arthropoda</taxon>
        <taxon>Hexapoda</taxon>
        <taxon>Insecta</taxon>
        <taxon>Pterygota</taxon>
        <taxon>Neoptera</taxon>
        <taxon>Endopterygota</taxon>
        <taxon>Lepidoptera</taxon>
        <taxon>Glossata</taxon>
        <taxon>Ditrysia</taxon>
        <taxon>Geometroidea</taxon>
        <taxon>Geometridae</taxon>
        <taxon>Larentiinae</taxon>
        <taxon>Operophtera</taxon>
    </lineage>
</organism>
<dbReference type="SMART" id="SM00263">
    <property type="entry name" value="LYZ1"/>
    <property type="match status" value="1"/>
</dbReference>
<dbReference type="PROSITE" id="PS51348">
    <property type="entry name" value="GLYCOSYL_HYDROL_F22_2"/>
    <property type="match status" value="1"/>
</dbReference>
<dbReference type="GO" id="GO:0003796">
    <property type="term" value="F:lysozyme activity"/>
    <property type="evidence" value="ECO:0007669"/>
    <property type="project" value="UniProtKB-EC"/>
</dbReference>